<dbReference type="EMBL" id="UOEF01000005">
    <property type="protein sequence ID" value="VAV87036.1"/>
    <property type="molecule type" value="Genomic_DNA"/>
</dbReference>
<dbReference type="InterPro" id="IPR021265">
    <property type="entry name" value="DUF2842"/>
</dbReference>
<protein>
    <recommendedName>
        <fullName evidence="3">DUF2842 domain-containing protein</fullName>
    </recommendedName>
</protein>
<feature type="transmembrane region" description="Helical" evidence="1">
    <location>
        <begin position="21"/>
        <end position="39"/>
    </location>
</feature>
<sequence>MTTEPDHHDPIKPNWRMPFGTLLILFLVLVWCVIVISLVDQISTLKFWLQFPIYAVAGIVWIFPIKPILIWMNTGKFRQ</sequence>
<reference evidence="2" key="1">
    <citation type="submission" date="2018-06" db="EMBL/GenBank/DDBJ databases">
        <authorList>
            <person name="Zhirakovskaya E."/>
        </authorList>
    </citation>
    <scope>NUCLEOTIDE SEQUENCE</scope>
</reference>
<keyword evidence="1" id="KW-0472">Membrane</keyword>
<proteinExistence type="predicted"/>
<accession>A0A3B0RDU0</accession>
<gene>
    <name evidence="2" type="ORF">MNBD_ALPHA04-880</name>
</gene>
<feature type="transmembrane region" description="Helical" evidence="1">
    <location>
        <begin position="51"/>
        <end position="72"/>
    </location>
</feature>
<dbReference type="Pfam" id="PF11003">
    <property type="entry name" value="DUF2842"/>
    <property type="match status" value="1"/>
</dbReference>
<name>A0A3B0RDU0_9ZZZZ</name>
<evidence type="ECO:0008006" key="3">
    <source>
        <dbReference type="Google" id="ProtNLM"/>
    </source>
</evidence>
<evidence type="ECO:0000313" key="2">
    <source>
        <dbReference type="EMBL" id="VAV87036.1"/>
    </source>
</evidence>
<evidence type="ECO:0000256" key="1">
    <source>
        <dbReference type="SAM" id="Phobius"/>
    </source>
</evidence>
<keyword evidence="1" id="KW-0812">Transmembrane</keyword>
<keyword evidence="1" id="KW-1133">Transmembrane helix</keyword>
<dbReference type="AlphaFoldDB" id="A0A3B0RDU0"/>
<organism evidence="2">
    <name type="scientific">hydrothermal vent metagenome</name>
    <dbReference type="NCBI Taxonomy" id="652676"/>
    <lineage>
        <taxon>unclassified sequences</taxon>
        <taxon>metagenomes</taxon>
        <taxon>ecological metagenomes</taxon>
    </lineage>
</organism>